<name>A0A6U9R8T1_9CHLO</name>
<dbReference type="EMBL" id="HBIS01005337">
    <property type="protein sequence ID" value="CAE0610985.1"/>
    <property type="molecule type" value="Transcribed_RNA"/>
</dbReference>
<dbReference type="EMBL" id="HBIS01005335">
    <property type="protein sequence ID" value="CAE0610983.1"/>
    <property type="molecule type" value="Transcribed_RNA"/>
</dbReference>
<organism evidence="1">
    <name type="scientific">Picocystis salinarum</name>
    <dbReference type="NCBI Taxonomy" id="88271"/>
    <lineage>
        <taxon>Eukaryota</taxon>
        <taxon>Viridiplantae</taxon>
        <taxon>Chlorophyta</taxon>
        <taxon>Picocystophyceae</taxon>
        <taxon>Picocystales</taxon>
        <taxon>Picocystaceae</taxon>
        <taxon>Picocystis</taxon>
    </lineage>
</organism>
<dbReference type="EMBL" id="HBIS01005336">
    <property type="protein sequence ID" value="CAE0610984.1"/>
    <property type="molecule type" value="Transcribed_RNA"/>
</dbReference>
<sequence length="921" mass="103101">MVASTDCKPEFCGLVECNLDTKSGIIKRWLHAALKKQAKGLVQKETCATVNFKEYAKAVVSIDSQRCINRILVHDVIFQFWQDPGDELLQAGLTSSHLCELFVEVVDALEFQDVLHSKLVQICPQEENLLFLVRSLSAVKPSLLAGFVHVFLKPSMPEVVQKTLLQLVQKFETLIENPDDQHTIVTAIFDFIIFMSRCCSHEETSSKTSEALECLRVVLSGRWRENAQLSGKRAPDKWLSLSRNLLQYTYQDLEKVLVVEKESIPEEPFWLRLYDSAAKTRSHPGYGTWSTSAHLGEQTTWKDFCAARGCEQGALAVQIINFMAFPKTSRSNGKEWGPVEKLQELFQKIHDIEVALRVASLALHSQDFDLSNAASASIERFEEVMQKELQGITNKIIHTDDSEESSKEVEGYLRLLLPILLLSPELTLKRLVHDAFFHKGKSYSIARILTKMGPMARYSSQSSRTPAILRACMEEVLSEKVEQIGNPCFSEIACFMVEISNKPKRGLSVLSLEECVVEVILPCFNEENGEATVEVGLQLVKRLHLQLALLSRTTQVAAVVSVCQSIDFEYGFPCSDKSTLDVRTLSIDTLRKLLEVACRPMKADEGSRTQGEELATFFQDCASFLPWHLQLWFLPSLPDQMHVGASIPIPRMPALVEKLVLHQENLNTIQVKGVLLSIMQYCSVAKDHSNIFRACLAEKIKVSQQIDITHQPISEHACLSARALAANFTECVSLLHGHEEFKPALLAASTDALERFTFEQAEDTLDNCLEPILLYTRLASPTQENDDLCTELSGSFTHSPLPTHHVLAMKLDFLLRCVVLGTQRQDNSLSCLIVNAAKYAQAKSLELTGELPSRICFGFACKAAQTTSSFPHTSNTPLIMLASQLYRKLTRSECTTETRKMVEAAASIYGDTFQLGDMPNK</sequence>
<gene>
    <name evidence="1" type="ORF">PSAL00342_LOCUS4818</name>
    <name evidence="2" type="ORF">PSAL00342_LOCUS4819</name>
    <name evidence="3" type="ORF">PSAL00342_LOCUS4820</name>
</gene>
<dbReference type="AlphaFoldDB" id="A0A6U9R8T1"/>
<protein>
    <submittedName>
        <fullName evidence="1">Uncharacterized protein</fullName>
    </submittedName>
</protein>
<evidence type="ECO:0000313" key="3">
    <source>
        <dbReference type="EMBL" id="CAE0610985.1"/>
    </source>
</evidence>
<accession>A0A6U9R8T1</accession>
<evidence type="ECO:0000313" key="1">
    <source>
        <dbReference type="EMBL" id="CAE0610983.1"/>
    </source>
</evidence>
<evidence type="ECO:0000313" key="2">
    <source>
        <dbReference type="EMBL" id="CAE0610984.1"/>
    </source>
</evidence>
<reference evidence="1" key="1">
    <citation type="submission" date="2021-01" db="EMBL/GenBank/DDBJ databases">
        <authorList>
            <person name="Corre E."/>
            <person name="Pelletier E."/>
            <person name="Niang G."/>
            <person name="Scheremetjew M."/>
            <person name="Finn R."/>
            <person name="Kale V."/>
            <person name="Holt S."/>
            <person name="Cochrane G."/>
            <person name="Meng A."/>
            <person name="Brown T."/>
            <person name="Cohen L."/>
        </authorList>
    </citation>
    <scope>NUCLEOTIDE SEQUENCE</scope>
    <source>
        <strain evidence="1">CCMP1897</strain>
    </source>
</reference>
<proteinExistence type="predicted"/>